<dbReference type="Gene3D" id="2.130.10.10">
    <property type="entry name" value="YVTN repeat-like/Quinoprotein amine dehydrogenase"/>
    <property type="match status" value="1"/>
</dbReference>
<name>A0ABP9FH64_9FLAO</name>
<dbReference type="EMBL" id="BAABJH010000007">
    <property type="protein sequence ID" value="GAA4900426.1"/>
    <property type="molecule type" value="Genomic_DNA"/>
</dbReference>
<gene>
    <name evidence="1" type="ORF">GCM10023311_27580</name>
</gene>
<keyword evidence="2" id="KW-1185">Reference proteome</keyword>
<evidence type="ECO:0000313" key="1">
    <source>
        <dbReference type="EMBL" id="GAA4900426.1"/>
    </source>
</evidence>
<comment type="caution">
    <text evidence="1">The sequence shown here is derived from an EMBL/GenBank/DDBJ whole genome shotgun (WGS) entry which is preliminary data.</text>
</comment>
<dbReference type="PANTHER" id="PTHR47199">
    <property type="entry name" value="PHOTOSYSTEM II STABILITY/ASSEMBLY FACTOR HCF136, CHLOROPLASTIC"/>
    <property type="match status" value="1"/>
</dbReference>
<organism evidence="1 2">
    <name type="scientific">Flaviramulus aquimarinus</name>
    <dbReference type="NCBI Taxonomy" id="1170456"/>
    <lineage>
        <taxon>Bacteria</taxon>
        <taxon>Pseudomonadati</taxon>
        <taxon>Bacteroidota</taxon>
        <taxon>Flavobacteriia</taxon>
        <taxon>Flavobacteriales</taxon>
        <taxon>Flavobacteriaceae</taxon>
        <taxon>Flaviramulus</taxon>
    </lineage>
</organism>
<reference evidence="2" key="1">
    <citation type="journal article" date="2019" name="Int. J. Syst. Evol. Microbiol.">
        <title>The Global Catalogue of Microorganisms (GCM) 10K type strain sequencing project: providing services to taxonomists for standard genome sequencing and annotation.</title>
        <authorList>
            <consortium name="The Broad Institute Genomics Platform"/>
            <consortium name="The Broad Institute Genome Sequencing Center for Infectious Disease"/>
            <person name="Wu L."/>
            <person name="Ma J."/>
        </authorList>
    </citation>
    <scope>NUCLEOTIDE SEQUENCE [LARGE SCALE GENOMIC DNA]</scope>
    <source>
        <strain evidence="2">JCM 18274</strain>
    </source>
</reference>
<dbReference type="PANTHER" id="PTHR47199:SF2">
    <property type="entry name" value="PHOTOSYSTEM II STABILITY_ASSEMBLY FACTOR HCF136, CHLOROPLASTIC"/>
    <property type="match status" value="1"/>
</dbReference>
<dbReference type="SUPFAM" id="SSF110296">
    <property type="entry name" value="Oligoxyloglucan reducing end-specific cellobiohydrolase"/>
    <property type="match status" value="1"/>
</dbReference>
<dbReference type="RefSeq" id="WP_345274747.1">
    <property type="nucleotide sequence ID" value="NZ_BAABJH010000007.1"/>
</dbReference>
<sequence length="374" mass="41281">MKRIINFVLGIGLIIGIVSFGVTNKNKPVEKPNNKNFSKVKIETLIADSTLNIRALEIVKSEFTFPVYLTSKGELGILMPNSTFNHVDSLKNKSFYIHKVDLSNDTLKLNFRALAIQKNSGYGITIGSPAMLFRLDADLEKNKLVYQENHPNTFYDSMDFWNEQEGIAIGDPTDDCMSIIITRDGGSTWTKLSCDVLPKVKAGEAAFAASDTNIAIVGNHTWVATGGKASRVLYSPDKGKTWVIYNTPIVQGKETTGMYSIDFYDELHGFAIGGDYTKPNNNTANKIRTQDGGKTWALVAGNQSPGYRSCVQYIPNRKGKELVAIGFKGIDYSNDSGSTWKHISDEGFYTIRFLNDSVAYAAGAGRISKLTFKE</sequence>
<dbReference type="Proteomes" id="UP001500433">
    <property type="component" value="Unassembled WGS sequence"/>
</dbReference>
<dbReference type="InterPro" id="IPR015943">
    <property type="entry name" value="WD40/YVTN_repeat-like_dom_sf"/>
</dbReference>
<evidence type="ECO:0000313" key="2">
    <source>
        <dbReference type="Proteomes" id="UP001500433"/>
    </source>
</evidence>
<proteinExistence type="predicted"/>
<accession>A0ABP9FH64</accession>
<protein>
    <recommendedName>
        <fullName evidence="3">Oxidoreductase</fullName>
    </recommendedName>
</protein>
<evidence type="ECO:0008006" key="3">
    <source>
        <dbReference type="Google" id="ProtNLM"/>
    </source>
</evidence>